<reference evidence="9 10" key="1">
    <citation type="journal article" date="2022" name="Res Sq">
        <title>Evolution of multicellular longitudinally dividing oral cavity symbionts (Neisseriaceae).</title>
        <authorList>
            <person name="Nyongesa S."/>
            <person name="Weber P."/>
            <person name="Bernet E."/>
            <person name="Pullido F."/>
            <person name="Nieckarz M."/>
            <person name="Delaby M."/>
            <person name="Nieves C."/>
            <person name="Viehboeck T."/>
            <person name="Krause N."/>
            <person name="Rivera-Millot A."/>
            <person name="Nakamura A."/>
            <person name="Vischer N."/>
            <person name="VanNieuwenhze M."/>
            <person name="Brun Y."/>
            <person name="Cava F."/>
            <person name="Bulgheresi S."/>
            <person name="Veyrier F."/>
        </authorList>
    </citation>
    <scope>NUCLEOTIDE SEQUENCE [LARGE SCALE GENOMIC DNA]</scope>
    <source>
        <strain evidence="9 10">SN4</strain>
    </source>
</reference>
<dbReference type="EMBL" id="CP091511">
    <property type="protein sequence ID" value="UOO89900.1"/>
    <property type="molecule type" value="Genomic_DNA"/>
</dbReference>
<keyword evidence="3" id="KW-0479">Metal-binding</keyword>
<dbReference type="PANTHER" id="PTHR30176:SF3">
    <property type="entry name" value="FERREDOXIN-TYPE PROTEIN NAPH"/>
    <property type="match status" value="1"/>
</dbReference>
<evidence type="ECO:0000313" key="9">
    <source>
        <dbReference type="EMBL" id="UOO89900.1"/>
    </source>
</evidence>
<dbReference type="PROSITE" id="PS00198">
    <property type="entry name" value="4FE4S_FER_1"/>
    <property type="match status" value="1"/>
</dbReference>
<evidence type="ECO:0000256" key="3">
    <source>
        <dbReference type="ARBA" id="ARBA00022723"/>
    </source>
</evidence>
<feature type="transmembrane region" description="Helical" evidence="7">
    <location>
        <begin position="153"/>
        <end position="172"/>
    </location>
</feature>
<keyword evidence="5" id="KW-0408">Iron</keyword>
<evidence type="ECO:0000256" key="5">
    <source>
        <dbReference type="ARBA" id="ARBA00023004"/>
    </source>
</evidence>
<proteinExistence type="predicted"/>
<keyword evidence="1" id="KW-0813">Transport</keyword>
<evidence type="ECO:0000313" key="10">
    <source>
        <dbReference type="Proteomes" id="UP000832011"/>
    </source>
</evidence>
<feature type="transmembrane region" description="Helical" evidence="7">
    <location>
        <begin position="333"/>
        <end position="352"/>
    </location>
</feature>
<feature type="transmembrane region" description="Helical" evidence="7">
    <location>
        <begin position="178"/>
        <end position="200"/>
    </location>
</feature>
<dbReference type="Proteomes" id="UP000832011">
    <property type="component" value="Chromosome"/>
</dbReference>
<dbReference type="InterPro" id="IPR051684">
    <property type="entry name" value="Electron_Trans/Redox"/>
</dbReference>
<dbReference type="InterPro" id="IPR017896">
    <property type="entry name" value="4Fe4S_Fe-S-bd"/>
</dbReference>
<dbReference type="PROSITE" id="PS51379">
    <property type="entry name" value="4FE4S_FER_2"/>
    <property type="match status" value="1"/>
</dbReference>
<dbReference type="Pfam" id="PF13746">
    <property type="entry name" value="Fer4_18"/>
    <property type="match status" value="1"/>
</dbReference>
<keyword evidence="7" id="KW-1133">Transmembrane helix</keyword>
<dbReference type="InterPro" id="IPR013783">
    <property type="entry name" value="Ig-like_fold"/>
</dbReference>
<dbReference type="InterPro" id="IPR014116">
    <property type="entry name" value="Cyt_c_oxidase_cbb3_FixG"/>
</dbReference>
<dbReference type="PANTHER" id="PTHR30176">
    <property type="entry name" value="FERREDOXIN-TYPE PROTEIN NAPH"/>
    <property type="match status" value="1"/>
</dbReference>
<keyword evidence="2" id="KW-0004">4Fe-4S</keyword>
<gene>
    <name evidence="9" type="primary">ccoG</name>
    <name evidence="9" type="ORF">LVJ82_02620</name>
</gene>
<evidence type="ECO:0000256" key="6">
    <source>
        <dbReference type="ARBA" id="ARBA00023014"/>
    </source>
</evidence>
<dbReference type="RefSeq" id="WP_108721508.1">
    <property type="nucleotide sequence ID" value="NZ_CABKVG010000008.1"/>
</dbReference>
<sequence length="468" mass="53985">MAKTNEPQEEVVQFYASSKRIHPKLAKGRFSNWRIIAVLMTQLVFYVLPWLQWNGRQAVLFDIAARKFYIFGITLLPSELIFLTGIMLVSAFGLFWWTTIAGRLWCGYACPQTVYTEIMLWFDHFFEGDRNKRMKLEKEGWTAHKIRVKAPKYLVILLFCFWTGFTFAGWFTPIRPQWLDLFAFGLSTTQWFAIGFYGFATWFMAHIMREQVCFYMCPYARFQSAMFDKDTLLVSYDAERGEPRGVRKKNQDNANLGDCINCTLCVQVCPTGIDIRNGLQYQCIGCGACIDACDEVMDKIGSPRGLVRYTTEAVLQHEYADSDIKKRLLRPRVVGYGMILFLVACGLVYGIFSRDLMNIDIIKDRGMMVRQNNEGLLENTYNLRLSNASEETLYLQAAVKGFDHIELTGLPPTLEIKAGDIINVPVQVATYPEYADKGSHPIEFEFRYHTEGNQEWRIIHENSNFIGE</sequence>
<keyword evidence="7" id="KW-0472">Membrane</keyword>
<evidence type="ECO:0000256" key="7">
    <source>
        <dbReference type="SAM" id="Phobius"/>
    </source>
</evidence>
<feature type="domain" description="4Fe-4S ferredoxin-type" evidence="8">
    <location>
        <begin position="250"/>
        <end position="278"/>
    </location>
</feature>
<dbReference type="InterPro" id="IPR017900">
    <property type="entry name" value="4Fe4S_Fe_S_CS"/>
</dbReference>
<dbReference type="SUPFAM" id="SSF54862">
    <property type="entry name" value="4Fe-4S ferredoxins"/>
    <property type="match status" value="1"/>
</dbReference>
<dbReference type="Gene3D" id="3.30.70.20">
    <property type="match status" value="1"/>
</dbReference>
<keyword evidence="10" id="KW-1185">Reference proteome</keyword>
<protein>
    <submittedName>
        <fullName evidence="9">Cytochrome c oxidase accessory protein CcoG</fullName>
    </submittedName>
</protein>
<evidence type="ECO:0000259" key="8">
    <source>
        <dbReference type="PROSITE" id="PS51379"/>
    </source>
</evidence>
<organism evidence="9 10">
    <name type="scientific">Vitreoscilla massiliensis</name>
    <dbReference type="NCBI Taxonomy" id="1689272"/>
    <lineage>
        <taxon>Bacteria</taxon>
        <taxon>Pseudomonadati</taxon>
        <taxon>Pseudomonadota</taxon>
        <taxon>Betaproteobacteria</taxon>
        <taxon>Neisseriales</taxon>
        <taxon>Neisseriaceae</taxon>
        <taxon>Vitreoscilla</taxon>
    </lineage>
</organism>
<feature type="transmembrane region" description="Helical" evidence="7">
    <location>
        <begin position="68"/>
        <end position="97"/>
    </location>
</feature>
<feature type="transmembrane region" description="Helical" evidence="7">
    <location>
        <begin position="30"/>
        <end position="48"/>
    </location>
</feature>
<dbReference type="Gene3D" id="2.60.40.10">
    <property type="entry name" value="Immunoglobulins"/>
    <property type="match status" value="1"/>
</dbReference>
<keyword evidence="4" id="KW-0249">Electron transport</keyword>
<name>A0ABY4E3E3_9NEIS</name>
<keyword evidence="7" id="KW-0812">Transmembrane</keyword>
<dbReference type="NCBIfam" id="TIGR02745">
    <property type="entry name" value="ccoG_rdxA_fixG"/>
    <property type="match status" value="1"/>
</dbReference>
<accession>A0ABY4E3E3</accession>
<evidence type="ECO:0000256" key="2">
    <source>
        <dbReference type="ARBA" id="ARBA00022485"/>
    </source>
</evidence>
<keyword evidence="6" id="KW-0411">Iron-sulfur</keyword>
<dbReference type="InterPro" id="IPR032879">
    <property type="entry name" value="FixG_C"/>
</dbReference>
<dbReference type="Pfam" id="PF12801">
    <property type="entry name" value="Fer4_5"/>
    <property type="match status" value="1"/>
</dbReference>
<evidence type="ECO:0000256" key="4">
    <source>
        <dbReference type="ARBA" id="ARBA00022982"/>
    </source>
</evidence>
<evidence type="ECO:0000256" key="1">
    <source>
        <dbReference type="ARBA" id="ARBA00022448"/>
    </source>
</evidence>
<dbReference type="Pfam" id="PF11614">
    <property type="entry name" value="FixG_C"/>
    <property type="match status" value="1"/>
</dbReference>